<organism evidence="1 2">
    <name type="scientific">Bacteroides cellulosilyticus</name>
    <dbReference type="NCBI Taxonomy" id="246787"/>
    <lineage>
        <taxon>Bacteria</taxon>
        <taxon>Pseudomonadati</taxon>
        <taxon>Bacteroidota</taxon>
        <taxon>Bacteroidia</taxon>
        <taxon>Bacteroidales</taxon>
        <taxon>Bacteroidaceae</taxon>
        <taxon>Bacteroides</taxon>
    </lineage>
</organism>
<proteinExistence type="predicted"/>
<reference evidence="1 2" key="1">
    <citation type="journal article" date="2015" name="Science">
        <title>Genetic determinants of in vivo fitness and diet responsiveness in multiple human gut Bacteroides.</title>
        <authorList>
            <person name="Wu M."/>
            <person name="McNulty N.P."/>
            <person name="Rodionov D.A."/>
            <person name="Khoroshkin M.S."/>
            <person name="Griffin N.W."/>
            <person name="Cheng J."/>
            <person name="Latreille P."/>
            <person name="Kerstetter R.A."/>
            <person name="Terrapon N."/>
            <person name="Henrissat B."/>
            <person name="Osterman A.L."/>
            <person name="Gordon J.I."/>
        </authorList>
    </citation>
    <scope>NUCLEOTIDE SEQUENCE [LARGE SCALE GENOMIC DNA]</scope>
    <source>
        <strain evidence="1 2">WH2</strain>
    </source>
</reference>
<dbReference type="Proteomes" id="UP000061809">
    <property type="component" value="Chromosome"/>
</dbReference>
<sequence>MNVNYVIKLWEVHVDNVNKRVYRQSYPDEQPAQM</sequence>
<dbReference type="KEGG" id="bcel:BcellWH2_03928"/>
<evidence type="ECO:0000313" key="2">
    <source>
        <dbReference type="Proteomes" id="UP000061809"/>
    </source>
</evidence>
<dbReference type="EMBL" id="CP012801">
    <property type="protein sequence ID" value="ALJ61149.1"/>
    <property type="molecule type" value="Genomic_DNA"/>
</dbReference>
<accession>A0A0P0GSW4</accession>
<dbReference type="AlphaFoldDB" id="A0A0P0GSW4"/>
<name>A0A0P0GSW4_9BACE</name>
<protein>
    <submittedName>
        <fullName evidence="1">Uncharacterized protein</fullName>
    </submittedName>
</protein>
<gene>
    <name evidence="1" type="ORF">BcellWH2_03928</name>
</gene>
<evidence type="ECO:0000313" key="1">
    <source>
        <dbReference type="EMBL" id="ALJ61149.1"/>
    </source>
</evidence>